<reference evidence="3 4" key="1">
    <citation type="submission" date="2024-01" db="EMBL/GenBank/DDBJ databases">
        <authorList>
            <person name="Kunselman E."/>
        </authorList>
    </citation>
    <scope>NUCLEOTIDE SEQUENCE [LARGE SCALE GENOMIC DNA]</scope>
    <source>
        <strain evidence="3">2 abalone samples</strain>
    </source>
</reference>
<organism evidence="3 4">
    <name type="scientific">Candidatus Xenohaliotis californiensis</name>
    <dbReference type="NCBI Taxonomy" id="84677"/>
    <lineage>
        <taxon>Bacteria</taxon>
        <taxon>Pseudomonadati</taxon>
        <taxon>Pseudomonadota</taxon>
        <taxon>Alphaproteobacteria</taxon>
        <taxon>Rickettsiales</taxon>
        <taxon>Anaplasmataceae</taxon>
        <taxon>Candidatus Xenohaliotis</taxon>
    </lineage>
</organism>
<dbReference type="RefSeq" id="WP_338363326.1">
    <property type="nucleotide sequence ID" value="NZ_CAWVOK010000003.1"/>
</dbReference>
<dbReference type="EMBL" id="CAWVOK010000003">
    <property type="protein sequence ID" value="CAK8162351.1"/>
    <property type="molecule type" value="Genomic_DNA"/>
</dbReference>
<keyword evidence="4" id="KW-1185">Reference proteome</keyword>
<sequence>MLIKTLSIIHKTIAILLLLILVFVLSAVGIFLVRHDNLPINYYLSKVAGTVLGSKEVVIERVSLLPFVSIKRTGFRIKLDNIKILKADKELAKVDTVLMHVSLLSLFLGKPSINAVTINKIIINNDSMEDSSNFALSAIPSTIFWTGTFLKDSLDSFNSYFNSAEVNKFKGALSQLCFSTSTECFSGINVTSLVRDNRRFLFANADFHGLTLNINSYMGDFGLNKFSIVGENFDSDLYKKFLNTDYSGHFDAKKLVLSFEYSDAYNMPHIHLDANGINTDDIKIFSWLGVESISNGRVSADIVNNGIVIVNIANFLSSGTEGAISGILDFNKYQFLFDIQCKNTTLAKLYRYMPKPLLVDLHKWLDGHLSKSVIEDAILSIDLGYTDWRNGDYTVNDLHFRVDFLDSVLNLEFNNASMIVKKMKGQYSMHYGSSLVNVDSAAIDDANVSGVISVDDHSEPVLELSCVFNGNAANISQALLNYSSNSDFQYKHMLSRAEGFSEGDFSLSLPIDRYDELWFGLKTSFTGIAISNFIDPLNVSNGNITVNASPTEVEIDGSAILANDKVNFKFFANNAGNKLNFNSQLSNAEVLKIPIVSNFARSFAYLDGNANLNLAMHDINNKGFKIDGSIDFLNSDIEFIHLNVNKKKGDSALLKFAAIADNNKVTLGSGSYTSNAIELWVKEGFFYFDHSEYLFNIFSKKSKQYDFEFLLADKGGDKLSLQLNAKNFDGRIDKWFRSLNSKKSNDNNVEMLINIDNLLMYKDIMLYDFSLESKCSTYRCEWLDFNTFFDNGNIAAGYDGERLCGKTSHVNLLADALGMGGFIQKGKAMFCIDKFLHGNEKMLGKLSATDLHIKKGGLLSDALSADKSLAVVRKKINKKPNQKIIEFEHMHAKFMYNDSIVQIKNGVMYGPFIGVTFNGVTNLESNQIDFNGSLLPAYGINSIMAQVPVIGGIMAGGRGGVIGIDYSIKGSVKQPVLSVNPLSVFVPGILRNFFDVFRKNDIGIEKSKKNIKNNEMHKSTRSANKQH</sequence>
<keyword evidence="2" id="KW-0812">Transmembrane</keyword>
<name>A0ABM9N7T2_9RICK</name>
<comment type="caution">
    <text evidence="3">The sequence shown here is derived from an EMBL/GenBank/DDBJ whole genome shotgun (WGS) entry which is preliminary data.</text>
</comment>
<feature type="compositionally biased region" description="Basic and acidic residues" evidence="1">
    <location>
        <begin position="1008"/>
        <end position="1018"/>
    </location>
</feature>
<dbReference type="Proteomes" id="UP001314181">
    <property type="component" value="Unassembled WGS sequence"/>
</dbReference>
<feature type="transmembrane region" description="Helical" evidence="2">
    <location>
        <begin position="12"/>
        <end position="33"/>
    </location>
</feature>
<evidence type="ECO:0000256" key="1">
    <source>
        <dbReference type="SAM" id="MobiDB-lite"/>
    </source>
</evidence>
<keyword evidence="2" id="KW-1133">Transmembrane helix</keyword>
<proteinExistence type="predicted"/>
<protein>
    <recommendedName>
        <fullName evidence="5">AsmA-like C-terminal domain-containing protein</fullName>
    </recommendedName>
</protein>
<evidence type="ECO:0000313" key="4">
    <source>
        <dbReference type="Proteomes" id="UP001314181"/>
    </source>
</evidence>
<feature type="region of interest" description="Disordered" evidence="1">
    <location>
        <begin position="1008"/>
        <end position="1027"/>
    </location>
</feature>
<evidence type="ECO:0000256" key="2">
    <source>
        <dbReference type="SAM" id="Phobius"/>
    </source>
</evidence>
<accession>A0ABM9N7T2</accession>
<evidence type="ECO:0008006" key="5">
    <source>
        <dbReference type="Google" id="ProtNLM"/>
    </source>
</evidence>
<gene>
    <name evidence="3" type="ORF">CAXC1_120033</name>
</gene>
<evidence type="ECO:0000313" key="3">
    <source>
        <dbReference type="EMBL" id="CAK8162351.1"/>
    </source>
</evidence>
<keyword evidence="2" id="KW-0472">Membrane</keyword>